<name>A0ABR0A0M5_9CRUS</name>
<gene>
    <name evidence="4" type="ORF">OUZ56_000743</name>
</gene>
<evidence type="ECO:0000313" key="4">
    <source>
        <dbReference type="EMBL" id="KAK4018698.1"/>
    </source>
</evidence>
<dbReference type="Proteomes" id="UP001234178">
    <property type="component" value="Unassembled WGS sequence"/>
</dbReference>
<comment type="similarity">
    <text evidence="1">Belongs to the type-B carboxylesterase/lipase family.</text>
</comment>
<keyword evidence="5" id="KW-1185">Reference proteome</keyword>
<dbReference type="EMBL" id="JAOYFB010000036">
    <property type="protein sequence ID" value="KAK4018698.1"/>
    <property type="molecule type" value="Genomic_DNA"/>
</dbReference>
<evidence type="ECO:0000313" key="5">
    <source>
        <dbReference type="Proteomes" id="UP001234178"/>
    </source>
</evidence>
<accession>A0ABR0A0M5</accession>
<comment type="caution">
    <text evidence="4">The sequence shown here is derived from an EMBL/GenBank/DDBJ whole genome shotgun (WGS) entry which is preliminary data.</text>
</comment>
<dbReference type="PANTHER" id="PTHR43903">
    <property type="entry name" value="NEUROLIGIN"/>
    <property type="match status" value="1"/>
</dbReference>
<evidence type="ECO:0000256" key="1">
    <source>
        <dbReference type="ARBA" id="ARBA00005964"/>
    </source>
</evidence>
<dbReference type="Gene3D" id="3.40.50.1820">
    <property type="entry name" value="alpha/beta hydrolase"/>
    <property type="match status" value="1"/>
</dbReference>
<dbReference type="SUPFAM" id="SSF53474">
    <property type="entry name" value="alpha/beta-Hydrolases"/>
    <property type="match status" value="1"/>
</dbReference>
<dbReference type="InterPro" id="IPR051093">
    <property type="entry name" value="Neuroligin/BSAL"/>
</dbReference>
<dbReference type="Pfam" id="PF00135">
    <property type="entry name" value="COesterase"/>
    <property type="match status" value="1"/>
</dbReference>
<proteinExistence type="inferred from homology"/>
<evidence type="ECO:0000256" key="2">
    <source>
        <dbReference type="ARBA" id="ARBA00023180"/>
    </source>
</evidence>
<evidence type="ECO:0000259" key="3">
    <source>
        <dbReference type="Pfam" id="PF00135"/>
    </source>
</evidence>
<feature type="domain" description="Carboxylesterase type B" evidence="3">
    <location>
        <begin position="13"/>
        <end position="58"/>
    </location>
</feature>
<dbReference type="InterPro" id="IPR029058">
    <property type="entry name" value="AB_hydrolase_fold"/>
</dbReference>
<reference evidence="4 5" key="1">
    <citation type="journal article" date="2023" name="Nucleic Acids Res.">
        <title>The hologenome of Daphnia magna reveals possible DNA methylation and microbiome-mediated evolution of the host genome.</title>
        <authorList>
            <person name="Chaturvedi A."/>
            <person name="Li X."/>
            <person name="Dhandapani V."/>
            <person name="Marshall H."/>
            <person name="Kissane S."/>
            <person name="Cuenca-Cambronero M."/>
            <person name="Asole G."/>
            <person name="Calvet F."/>
            <person name="Ruiz-Romero M."/>
            <person name="Marangio P."/>
            <person name="Guigo R."/>
            <person name="Rago D."/>
            <person name="Mirbahai L."/>
            <person name="Eastwood N."/>
            <person name="Colbourne J.K."/>
            <person name="Zhou J."/>
            <person name="Mallon E."/>
            <person name="Orsini L."/>
        </authorList>
    </citation>
    <scope>NUCLEOTIDE SEQUENCE [LARGE SCALE GENOMIC DNA]</scope>
    <source>
        <strain evidence="4">LRV0_1</strain>
    </source>
</reference>
<dbReference type="InterPro" id="IPR002018">
    <property type="entry name" value="CarbesteraseB"/>
</dbReference>
<protein>
    <recommendedName>
        <fullName evidence="3">Carboxylesterase type B domain-containing protein</fullName>
    </recommendedName>
</protein>
<keyword evidence="2" id="KW-0325">Glycoprotein</keyword>
<organism evidence="4 5">
    <name type="scientific">Daphnia magna</name>
    <dbReference type="NCBI Taxonomy" id="35525"/>
    <lineage>
        <taxon>Eukaryota</taxon>
        <taxon>Metazoa</taxon>
        <taxon>Ecdysozoa</taxon>
        <taxon>Arthropoda</taxon>
        <taxon>Crustacea</taxon>
        <taxon>Branchiopoda</taxon>
        <taxon>Diplostraca</taxon>
        <taxon>Cladocera</taxon>
        <taxon>Anomopoda</taxon>
        <taxon>Daphniidae</taxon>
        <taxon>Daphnia</taxon>
    </lineage>
</organism>
<sequence length="83" mass="9039">MADCFTGRPGNTVDRLPVIVFIHGESFDWGSSHLYDGSVLSSYANVVVVTLNFRLGVLDNPETVFAGILGLNPSVIPKQKEYP</sequence>